<accession>A0A8I6Y9T9</accession>
<organism evidence="2 3">
    <name type="scientific">Hordeum vulgare subsp. vulgare</name>
    <name type="common">Domesticated barley</name>
    <dbReference type="NCBI Taxonomy" id="112509"/>
    <lineage>
        <taxon>Eukaryota</taxon>
        <taxon>Viridiplantae</taxon>
        <taxon>Streptophyta</taxon>
        <taxon>Embryophyta</taxon>
        <taxon>Tracheophyta</taxon>
        <taxon>Spermatophyta</taxon>
        <taxon>Magnoliopsida</taxon>
        <taxon>Liliopsida</taxon>
        <taxon>Poales</taxon>
        <taxon>Poaceae</taxon>
        <taxon>BOP clade</taxon>
        <taxon>Pooideae</taxon>
        <taxon>Triticodae</taxon>
        <taxon>Triticeae</taxon>
        <taxon>Hordeinae</taxon>
        <taxon>Hordeum</taxon>
    </lineage>
</organism>
<evidence type="ECO:0000256" key="1">
    <source>
        <dbReference type="SAM" id="MobiDB-lite"/>
    </source>
</evidence>
<protein>
    <submittedName>
        <fullName evidence="2">Uncharacterized protein</fullName>
    </submittedName>
</protein>
<sequence>MAKAAASLLPGLLPTPPSRPCLIILPASFNPKSKPGRADSVERWDAHKSDKKPRSPASSSRGTSSPERASSCERWDIRKKIPSSSSSSSSSSTSSSSSSSRGSSSRSGGVPSCGRWDSNKSLADRWDTHKKPRPVQTRAESWRNDKEEQEDETMPRIGPMFSGPSFVASLDPSMLPMPAFFLSRNPGVGVH</sequence>
<feature type="region of interest" description="Disordered" evidence="1">
    <location>
        <begin position="1"/>
        <end position="160"/>
    </location>
</feature>
<proteinExistence type="predicted"/>
<reference evidence="2" key="2">
    <citation type="submission" date="2020-10" db="EMBL/GenBank/DDBJ databases">
        <authorList>
            <person name="Scholz U."/>
            <person name="Mascher M."/>
            <person name="Fiebig A."/>
        </authorList>
    </citation>
    <scope>NUCLEOTIDE SEQUENCE [LARGE SCALE GENOMIC DNA]</scope>
    <source>
        <strain evidence="2">cv. Morex</strain>
    </source>
</reference>
<dbReference type="PANTHER" id="PTHR35361">
    <property type="entry name" value="OS08G0443700 PROTEIN"/>
    <property type="match status" value="1"/>
</dbReference>
<feature type="compositionally biased region" description="Basic and acidic residues" evidence="1">
    <location>
        <begin position="70"/>
        <end position="79"/>
    </location>
</feature>
<reference evidence="2" key="3">
    <citation type="submission" date="2022-01" db="UniProtKB">
        <authorList>
            <consortium name="EnsemblPlants"/>
        </authorList>
    </citation>
    <scope>IDENTIFICATION</scope>
    <source>
        <strain evidence="2">subsp. vulgare</strain>
    </source>
</reference>
<dbReference type="Gramene" id="HORVU.MOREX.r3.5HG0487650.1">
    <property type="protein sequence ID" value="HORVU.MOREX.r3.5HG0487650.1.CDS1"/>
    <property type="gene ID" value="HORVU.MOREX.r3.5HG0487650"/>
</dbReference>
<feature type="compositionally biased region" description="Low complexity" evidence="1">
    <location>
        <begin position="1"/>
        <end position="12"/>
    </location>
</feature>
<dbReference type="EnsemblPlants" id="HORVU.MOREX.r3.5HG0487650.1">
    <property type="protein sequence ID" value="HORVU.MOREX.r3.5HG0487650.1.CDS1"/>
    <property type="gene ID" value="HORVU.MOREX.r3.5HG0487650"/>
</dbReference>
<reference evidence="3" key="1">
    <citation type="journal article" date="2012" name="Nature">
        <title>A physical, genetic and functional sequence assembly of the barley genome.</title>
        <authorList>
            <consortium name="The International Barley Genome Sequencing Consortium"/>
            <person name="Mayer K.F."/>
            <person name="Waugh R."/>
            <person name="Brown J.W."/>
            <person name="Schulman A."/>
            <person name="Langridge P."/>
            <person name="Platzer M."/>
            <person name="Fincher G.B."/>
            <person name="Muehlbauer G.J."/>
            <person name="Sato K."/>
            <person name="Close T.J."/>
            <person name="Wise R.P."/>
            <person name="Stein N."/>
        </authorList>
    </citation>
    <scope>NUCLEOTIDE SEQUENCE [LARGE SCALE GENOMIC DNA]</scope>
    <source>
        <strain evidence="3">cv. Morex</strain>
    </source>
</reference>
<feature type="compositionally biased region" description="Basic and acidic residues" evidence="1">
    <location>
        <begin position="36"/>
        <end position="48"/>
    </location>
</feature>
<feature type="compositionally biased region" description="Low complexity" evidence="1">
    <location>
        <begin position="55"/>
        <end position="69"/>
    </location>
</feature>
<name>A0A8I6Y9T9_HORVV</name>
<dbReference type="AlphaFoldDB" id="A0A8I6Y9T9"/>
<evidence type="ECO:0000313" key="2">
    <source>
        <dbReference type="EnsemblPlants" id="HORVU.MOREX.r3.5HG0487650.1.CDS1"/>
    </source>
</evidence>
<feature type="compositionally biased region" description="Low complexity" evidence="1">
    <location>
        <begin position="83"/>
        <end position="109"/>
    </location>
</feature>
<dbReference type="PANTHER" id="PTHR35361:SF8">
    <property type="entry name" value="REMORIN C-TERMINAL DOMAIN-CONTAINING PROTEIN"/>
    <property type="match status" value="1"/>
</dbReference>
<keyword evidence="3" id="KW-1185">Reference proteome</keyword>
<dbReference type="Proteomes" id="UP000011116">
    <property type="component" value="Chromosome 5H"/>
</dbReference>
<evidence type="ECO:0000313" key="3">
    <source>
        <dbReference type="Proteomes" id="UP000011116"/>
    </source>
</evidence>